<feature type="transmembrane region" description="Helical" evidence="6">
    <location>
        <begin position="209"/>
        <end position="228"/>
    </location>
</feature>
<feature type="transmembrane region" description="Helical" evidence="6">
    <location>
        <begin position="155"/>
        <end position="176"/>
    </location>
</feature>
<keyword evidence="4 6" id="KW-1133">Transmembrane helix</keyword>
<accession>A0ABW0ZET5</accession>
<sequence length="332" mass="35669">MDFNDLLTGSLQQALGPTAVVYCLAAIGLNIHFGYTGLLNFGQAGFMMVAGYAMVTMSTIWGGSLWLGVLVGIVLTVILALLLGVPTLRLRADYLAIVTIAAAEIIRQVISAAKFSDKLGGQDGLTGFIKPFREVNPFSEPVGIDGLVRWGPNDFWVMTVGWSLVAVSCLVVWLLMRSPWGRVLKSIREDEDAVRSLGKNVYAYKMQSLIIGGLFGALAGFVVALRSATVGPSFFATDVTFFAYTVLLIGGAARVLGPVAGAVIFWFLITVLDLFFGQATAGANPIIPASIMNDTQASLMRLIFMGLGLMLLMVFRPQGLFGDRRELAIDAR</sequence>
<comment type="caution">
    <text evidence="7">The sequence shown here is derived from an EMBL/GenBank/DDBJ whole genome shotgun (WGS) entry which is preliminary data.</text>
</comment>
<dbReference type="RefSeq" id="WP_136435698.1">
    <property type="nucleotide sequence ID" value="NZ_JBHSNS010000001.1"/>
</dbReference>
<evidence type="ECO:0000313" key="7">
    <source>
        <dbReference type="EMBL" id="MFC5728483.1"/>
    </source>
</evidence>
<gene>
    <name evidence="7" type="ORF">ACFPQB_06105</name>
</gene>
<keyword evidence="3 6" id="KW-0812">Transmembrane</keyword>
<feature type="transmembrane region" description="Helical" evidence="6">
    <location>
        <begin position="66"/>
        <end position="85"/>
    </location>
</feature>
<dbReference type="PANTHER" id="PTHR30482:SF10">
    <property type="entry name" value="HIGH-AFFINITY BRANCHED-CHAIN AMINO ACID TRANSPORT PROTEIN BRAE"/>
    <property type="match status" value="1"/>
</dbReference>
<proteinExistence type="predicted"/>
<dbReference type="PANTHER" id="PTHR30482">
    <property type="entry name" value="HIGH-AFFINITY BRANCHED-CHAIN AMINO ACID TRANSPORT SYSTEM PERMEASE"/>
    <property type="match status" value="1"/>
</dbReference>
<evidence type="ECO:0000256" key="1">
    <source>
        <dbReference type="ARBA" id="ARBA00004651"/>
    </source>
</evidence>
<keyword evidence="8" id="KW-1185">Reference proteome</keyword>
<dbReference type="Proteomes" id="UP001596072">
    <property type="component" value="Unassembled WGS sequence"/>
</dbReference>
<feature type="transmembrane region" description="Helical" evidence="6">
    <location>
        <begin position="263"/>
        <end position="287"/>
    </location>
</feature>
<evidence type="ECO:0000313" key="8">
    <source>
        <dbReference type="Proteomes" id="UP001596072"/>
    </source>
</evidence>
<evidence type="ECO:0000256" key="2">
    <source>
        <dbReference type="ARBA" id="ARBA00022475"/>
    </source>
</evidence>
<evidence type="ECO:0000256" key="6">
    <source>
        <dbReference type="SAM" id="Phobius"/>
    </source>
</evidence>
<feature type="transmembrane region" description="Helical" evidence="6">
    <location>
        <begin position="234"/>
        <end position="256"/>
    </location>
</feature>
<feature type="transmembrane region" description="Helical" evidence="6">
    <location>
        <begin position="299"/>
        <end position="315"/>
    </location>
</feature>
<dbReference type="InterPro" id="IPR001851">
    <property type="entry name" value="ABC_transp_permease"/>
</dbReference>
<evidence type="ECO:0000256" key="4">
    <source>
        <dbReference type="ARBA" id="ARBA00022989"/>
    </source>
</evidence>
<keyword evidence="2" id="KW-1003">Cell membrane</keyword>
<feature type="transmembrane region" description="Helical" evidence="6">
    <location>
        <begin position="12"/>
        <end position="31"/>
    </location>
</feature>
<dbReference type="InterPro" id="IPR043428">
    <property type="entry name" value="LivM-like"/>
</dbReference>
<protein>
    <submittedName>
        <fullName evidence="7">Branched-chain amino acid ABC transporter permease</fullName>
    </submittedName>
</protein>
<name>A0ABW0ZET5_9ACTN</name>
<dbReference type="Pfam" id="PF02653">
    <property type="entry name" value="BPD_transp_2"/>
    <property type="match status" value="1"/>
</dbReference>
<organism evidence="7 8">
    <name type="scientific">Nocardioides vastitatis</name>
    <dbReference type="NCBI Taxonomy" id="2568655"/>
    <lineage>
        <taxon>Bacteria</taxon>
        <taxon>Bacillati</taxon>
        <taxon>Actinomycetota</taxon>
        <taxon>Actinomycetes</taxon>
        <taxon>Propionibacteriales</taxon>
        <taxon>Nocardioidaceae</taxon>
        <taxon>Nocardioides</taxon>
    </lineage>
</organism>
<dbReference type="CDD" id="cd06581">
    <property type="entry name" value="TM_PBP1_LivM_like"/>
    <property type="match status" value="1"/>
</dbReference>
<reference evidence="8" key="1">
    <citation type="journal article" date="2019" name="Int. J. Syst. Evol. Microbiol.">
        <title>The Global Catalogue of Microorganisms (GCM) 10K type strain sequencing project: providing services to taxonomists for standard genome sequencing and annotation.</title>
        <authorList>
            <consortium name="The Broad Institute Genomics Platform"/>
            <consortium name="The Broad Institute Genome Sequencing Center for Infectious Disease"/>
            <person name="Wu L."/>
            <person name="Ma J."/>
        </authorList>
    </citation>
    <scope>NUCLEOTIDE SEQUENCE [LARGE SCALE GENOMIC DNA]</scope>
    <source>
        <strain evidence="8">YIM 94188</strain>
    </source>
</reference>
<keyword evidence="5 6" id="KW-0472">Membrane</keyword>
<evidence type="ECO:0000256" key="3">
    <source>
        <dbReference type="ARBA" id="ARBA00022692"/>
    </source>
</evidence>
<dbReference type="EMBL" id="JBHSNS010000001">
    <property type="protein sequence ID" value="MFC5728483.1"/>
    <property type="molecule type" value="Genomic_DNA"/>
</dbReference>
<comment type="subcellular location">
    <subcellularLocation>
        <location evidence="1">Cell membrane</location>
        <topology evidence="1">Multi-pass membrane protein</topology>
    </subcellularLocation>
</comment>
<evidence type="ECO:0000256" key="5">
    <source>
        <dbReference type="ARBA" id="ARBA00023136"/>
    </source>
</evidence>